<dbReference type="Proteomes" id="UP001458880">
    <property type="component" value="Unassembled WGS sequence"/>
</dbReference>
<evidence type="ECO:0000313" key="8">
    <source>
        <dbReference type="EMBL" id="KAK9710145.1"/>
    </source>
</evidence>
<name>A0AAW1JXJ5_POPJA</name>
<keyword evidence="5" id="KW-0539">Nucleus</keyword>
<dbReference type="AlphaFoldDB" id="A0AAW1JXJ5"/>
<dbReference type="GO" id="GO:0043022">
    <property type="term" value="F:ribosome binding"/>
    <property type="evidence" value="ECO:0007669"/>
    <property type="project" value="InterPro"/>
</dbReference>
<dbReference type="GO" id="GO:0006450">
    <property type="term" value="P:regulation of translational fidelity"/>
    <property type="evidence" value="ECO:0007669"/>
    <property type="project" value="InterPro"/>
</dbReference>
<comment type="caution">
    <text evidence="8">The sequence shown here is derived from an EMBL/GenBank/DDBJ whole genome shotgun (WGS) entry which is preliminary data.</text>
</comment>
<keyword evidence="8" id="KW-0238">DNA-binding</keyword>
<evidence type="ECO:0000313" key="9">
    <source>
        <dbReference type="Proteomes" id="UP001458880"/>
    </source>
</evidence>
<dbReference type="SUPFAM" id="SSF46689">
    <property type="entry name" value="Homeodomain-like"/>
    <property type="match status" value="1"/>
</dbReference>
<dbReference type="PANTHER" id="PTHR43999">
    <property type="entry name" value="DNAJ HOMOLOG SUBFAMILY C MEMBER 2"/>
    <property type="match status" value="1"/>
</dbReference>
<dbReference type="GO" id="GO:0003677">
    <property type="term" value="F:DNA binding"/>
    <property type="evidence" value="ECO:0007669"/>
    <property type="project" value="UniProtKB-KW"/>
</dbReference>
<dbReference type="InterPro" id="IPR054076">
    <property type="entry name" value="ZUO1-like_ZHD"/>
</dbReference>
<protein>
    <submittedName>
        <fullName evidence="8">Myb-like DNA-binding domain</fullName>
    </submittedName>
</protein>
<dbReference type="GO" id="GO:0051083">
    <property type="term" value="P:'de novo' cotranslational protein folding"/>
    <property type="evidence" value="ECO:0007669"/>
    <property type="project" value="InterPro"/>
</dbReference>
<dbReference type="Gene3D" id="1.10.8.840">
    <property type="entry name" value="Ribosome-associated complex head domain"/>
    <property type="match status" value="1"/>
</dbReference>
<gene>
    <name evidence="8" type="ORF">QE152_g26158</name>
</gene>
<dbReference type="InterPro" id="IPR032003">
    <property type="entry name" value="RAC_head"/>
</dbReference>
<evidence type="ECO:0000259" key="7">
    <source>
        <dbReference type="PROSITE" id="PS50090"/>
    </source>
</evidence>
<dbReference type="GO" id="GO:0005829">
    <property type="term" value="C:cytosol"/>
    <property type="evidence" value="ECO:0007669"/>
    <property type="project" value="TreeGrafter"/>
</dbReference>
<dbReference type="PROSITE" id="PS50090">
    <property type="entry name" value="MYB_LIKE"/>
    <property type="match status" value="1"/>
</dbReference>
<feature type="compositionally biased region" description="Basic and acidic residues" evidence="6">
    <location>
        <begin position="101"/>
        <end position="119"/>
    </location>
</feature>
<dbReference type="Gene3D" id="1.10.10.60">
    <property type="entry name" value="Homeodomain-like"/>
    <property type="match status" value="2"/>
</dbReference>
<dbReference type="Pfam" id="PF23082">
    <property type="entry name" value="Myb_DNA-binding_2"/>
    <property type="match status" value="1"/>
</dbReference>
<keyword evidence="9" id="KW-1185">Reference proteome</keyword>
<dbReference type="GO" id="GO:0030544">
    <property type="term" value="F:Hsp70 protein binding"/>
    <property type="evidence" value="ECO:0007669"/>
    <property type="project" value="InterPro"/>
</dbReference>
<feature type="domain" description="Myb-like" evidence="7">
    <location>
        <begin position="373"/>
        <end position="420"/>
    </location>
</feature>
<dbReference type="SMART" id="SM00717">
    <property type="entry name" value="SANT"/>
    <property type="match status" value="2"/>
</dbReference>
<dbReference type="InterPro" id="IPR009057">
    <property type="entry name" value="Homeodomain-like_sf"/>
</dbReference>
<dbReference type="FunFam" id="1.10.10.60:FF:000180">
    <property type="entry name" value="DnaJ (Hsp40) homolog, subfamily C, member 2"/>
    <property type="match status" value="1"/>
</dbReference>
<organism evidence="8 9">
    <name type="scientific">Popillia japonica</name>
    <name type="common">Japanese beetle</name>
    <dbReference type="NCBI Taxonomy" id="7064"/>
    <lineage>
        <taxon>Eukaryota</taxon>
        <taxon>Metazoa</taxon>
        <taxon>Ecdysozoa</taxon>
        <taxon>Arthropoda</taxon>
        <taxon>Hexapoda</taxon>
        <taxon>Insecta</taxon>
        <taxon>Pterygota</taxon>
        <taxon>Neoptera</taxon>
        <taxon>Endopterygota</taxon>
        <taxon>Coleoptera</taxon>
        <taxon>Polyphaga</taxon>
        <taxon>Scarabaeiformia</taxon>
        <taxon>Scarabaeidae</taxon>
        <taxon>Rutelinae</taxon>
        <taxon>Popillia</taxon>
    </lineage>
</organism>
<dbReference type="PANTHER" id="PTHR43999:SF1">
    <property type="entry name" value="DNAJ HOMOLOG SUBFAMILY C MEMBER 2"/>
    <property type="match status" value="1"/>
</dbReference>
<accession>A0AAW1JXJ5</accession>
<keyword evidence="4" id="KW-0143">Chaperone</keyword>
<evidence type="ECO:0000256" key="3">
    <source>
        <dbReference type="ARBA" id="ARBA00022737"/>
    </source>
</evidence>
<dbReference type="Pfam" id="PF16717">
    <property type="entry name" value="RAC_head"/>
    <property type="match status" value="1"/>
</dbReference>
<dbReference type="EMBL" id="JASPKY010000297">
    <property type="protein sequence ID" value="KAK9710145.1"/>
    <property type="molecule type" value="Genomic_DNA"/>
</dbReference>
<dbReference type="CDD" id="cd00167">
    <property type="entry name" value="SANT"/>
    <property type="match status" value="1"/>
</dbReference>
<reference evidence="8 9" key="1">
    <citation type="journal article" date="2024" name="BMC Genomics">
        <title>De novo assembly and annotation of Popillia japonica's genome with initial clues to its potential as an invasive pest.</title>
        <authorList>
            <person name="Cucini C."/>
            <person name="Boschi S."/>
            <person name="Funari R."/>
            <person name="Cardaioli E."/>
            <person name="Iannotti N."/>
            <person name="Marturano G."/>
            <person name="Paoli F."/>
            <person name="Bruttini M."/>
            <person name="Carapelli A."/>
            <person name="Frati F."/>
            <person name="Nardi F."/>
        </authorList>
    </citation>
    <scope>NUCLEOTIDE SEQUENCE [LARGE SCALE GENOMIC DNA]</scope>
    <source>
        <strain evidence="8">DMR45628</strain>
    </source>
</reference>
<evidence type="ECO:0000256" key="4">
    <source>
        <dbReference type="ARBA" id="ARBA00023186"/>
    </source>
</evidence>
<feature type="region of interest" description="Disordered" evidence="6">
    <location>
        <begin position="88"/>
        <end position="119"/>
    </location>
</feature>
<dbReference type="GO" id="GO:0005634">
    <property type="term" value="C:nucleus"/>
    <property type="evidence" value="ECO:0007669"/>
    <property type="project" value="UniProtKB-SubCell"/>
</dbReference>
<keyword evidence="3" id="KW-0677">Repeat</keyword>
<dbReference type="InterPro" id="IPR001005">
    <property type="entry name" value="SANT/Myb"/>
</dbReference>
<comment type="subcellular location">
    <subcellularLocation>
        <location evidence="1">Nucleus</location>
    </subcellularLocation>
</comment>
<keyword evidence="2" id="KW-0963">Cytoplasm</keyword>
<dbReference type="InterPro" id="IPR042569">
    <property type="entry name" value="RAC_head_sf"/>
</dbReference>
<evidence type="ECO:0000256" key="2">
    <source>
        <dbReference type="ARBA" id="ARBA00022490"/>
    </source>
</evidence>
<dbReference type="Pfam" id="PF00249">
    <property type="entry name" value="Myb_DNA-binding"/>
    <property type="match status" value="1"/>
</dbReference>
<evidence type="ECO:0000256" key="5">
    <source>
        <dbReference type="ARBA" id="ARBA00023242"/>
    </source>
</evidence>
<dbReference type="Pfam" id="PF21884">
    <property type="entry name" value="ZUO1-like_ZHD"/>
    <property type="match status" value="1"/>
</dbReference>
<proteinExistence type="predicted"/>
<dbReference type="InterPro" id="IPR044634">
    <property type="entry name" value="Zuotin/DnaJC2"/>
</dbReference>
<evidence type="ECO:0000256" key="1">
    <source>
        <dbReference type="ARBA" id="ARBA00004123"/>
    </source>
</evidence>
<evidence type="ECO:0000256" key="6">
    <source>
        <dbReference type="SAM" id="MobiDB-lite"/>
    </source>
</evidence>
<sequence length="436" mass="51048">MSSSREHVESFYSFWYEFKSWREYSYEDEEDKEKCQDRDERRYVDKMNKAERLRKKKEEMSRIRQLVDLAYNADPRIAKFKQEDKERKLAMKKAKQTAAQQRKEEEEKALRELQEAKDKAEAEERAKLEAKRLEREAQKKILKKERKTFRDTCKANNYFTQDKDEMLKHMQAIESICETLSAIELEELNKNLKNNGRQAFTKALNESESRIEEEKKSVLESYTQRVTNQLETNNPALRIAEWTNDNLHLLIKAVNLFPAGTNQRWEVVANFINQHGSFPENSKKFNAKAVLAKAKDLQNTDFSKNNLKEAANKQAFDNLKKDKRNVVLVDETGISKKIDEEKPIKVKKSKQEITETVNGSQNLANGDIKMEKPWTATEQQLLEQALKTYPASTAERWDRIADCVPERSKKDCMKRYKELVEIVKAKKAAQLAATSK</sequence>